<evidence type="ECO:0000313" key="2">
    <source>
        <dbReference type="EMBL" id="CAB4728340.1"/>
    </source>
</evidence>
<organism evidence="2">
    <name type="scientific">freshwater metagenome</name>
    <dbReference type="NCBI Taxonomy" id="449393"/>
    <lineage>
        <taxon>unclassified sequences</taxon>
        <taxon>metagenomes</taxon>
        <taxon>ecological metagenomes</taxon>
    </lineage>
</organism>
<gene>
    <name evidence="2" type="ORF">UFOPK2579_02422</name>
</gene>
<sequence length="74" mass="7709">MNSPGPENIAGRLVPSLDTDRSLCAAGEEASFWMTAAASRPASESMSTFASVPASVSETMSPPAPWTRALIHTT</sequence>
<feature type="region of interest" description="Disordered" evidence="1">
    <location>
        <begin position="53"/>
        <end position="74"/>
    </location>
</feature>
<proteinExistence type="predicted"/>
<evidence type="ECO:0000256" key="1">
    <source>
        <dbReference type="SAM" id="MobiDB-lite"/>
    </source>
</evidence>
<dbReference type="AlphaFoldDB" id="A0A6J6S078"/>
<protein>
    <submittedName>
        <fullName evidence="2">Unannotated protein</fullName>
    </submittedName>
</protein>
<accession>A0A6J6S078</accession>
<dbReference type="EMBL" id="CAEZXR010000357">
    <property type="protein sequence ID" value="CAB4728340.1"/>
    <property type="molecule type" value="Genomic_DNA"/>
</dbReference>
<name>A0A6J6S078_9ZZZZ</name>
<reference evidence="2" key="1">
    <citation type="submission" date="2020-05" db="EMBL/GenBank/DDBJ databases">
        <authorList>
            <person name="Chiriac C."/>
            <person name="Salcher M."/>
            <person name="Ghai R."/>
            <person name="Kavagutti S V."/>
        </authorList>
    </citation>
    <scope>NUCLEOTIDE SEQUENCE</scope>
</reference>